<dbReference type="Proteomes" id="UP000774617">
    <property type="component" value="Unassembled WGS sequence"/>
</dbReference>
<keyword evidence="2" id="KW-0812">Transmembrane</keyword>
<reference evidence="3 4" key="1">
    <citation type="journal article" date="2021" name="Nat. Commun.">
        <title>Genetic determinants of endophytism in the Arabidopsis root mycobiome.</title>
        <authorList>
            <person name="Mesny F."/>
            <person name="Miyauchi S."/>
            <person name="Thiergart T."/>
            <person name="Pickel B."/>
            <person name="Atanasova L."/>
            <person name="Karlsson M."/>
            <person name="Huettel B."/>
            <person name="Barry K.W."/>
            <person name="Haridas S."/>
            <person name="Chen C."/>
            <person name="Bauer D."/>
            <person name="Andreopoulos W."/>
            <person name="Pangilinan J."/>
            <person name="LaButti K."/>
            <person name="Riley R."/>
            <person name="Lipzen A."/>
            <person name="Clum A."/>
            <person name="Drula E."/>
            <person name="Henrissat B."/>
            <person name="Kohler A."/>
            <person name="Grigoriev I.V."/>
            <person name="Martin F.M."/>
            <person name="Hacquard S."/>
        </authorList>
    </citation>
    <scope>NUCLEOTIDE SEQUENCE [LARGE SCALE GENOMIC DNA]</scope>
    <source>
        <strain evidence="3 4">MPI-SDFR-AT-0080</strain>
    </source>
</reference>
<keyword evidence="2" id="KW-1133">Transmembrane helix</keyword>
<feature type="region of interest" description="Disordered" evidence="1">
    <location>
        <begin position="1"/>
        <end position="24"/>
    </location>
</feature>
<name>A0ABQ8GZ29_9PEZI</name>
<feature type="transmembrane region" description="Helical" evidence="2">
    <location>
        <begin position="241"/>
        <end position="261"/>
    </location>
</feature>
<keyword evidence="4" id="KW-1185">Reference proteome</keyword>
<proteinExistence type="predicted"/>
<comment type="caution">
    <text evidence="3">The sequence shown here is derived from an EMBL/GenBank/DDBJ whole genome shotgun (WGS) entry which is preliminary data.</text>
</comment>
<organism evidence="3 4">
    <name type="scientific">Macrophomina phaseolina</name>
    <dbReference type="NCBI Taxonomy" id="35725"/>
    <lineage>
        <taxon>Eukaryota</taxon>
        <taxon>Fungi</taxon>
        <taxon>Dikarya</taxon>
        <taxon>Ascomycota</taxon>
        <taxon>Pezizomycotina</taxon>
        <taxon>Dothideomycetes</taxon>
        <taxon>Dothideomycetes incertae sedis</taxon>
        <taxon>Botryosphaeriales</taxon>
        <taxon>Botryosphaeriaceae</taxon>
        <taxon>Macrophomina</taxon>
    </lineage>
</organism>
<gene>
    <name evidence="3" type="ORF">B0J12DRAFT_41267</name>
</gene>
<feature type="region of interest" description="Disordered" evidence="1">
    <location>
        <begin position="199"/>
        <end position="219"/>
    </location>
</feature>
<dbReference type="EMBL" id="JAGTJR010000001">
    <property type="protein sequence ID" value="KAH7065590.1"/>
    <property type="molecule type" value="Genomic_DNA"/>
</dbReference>
<evidence type="ECO:0000256" key="1">
    <source>
        <dbReference type="SAM" id="MobiDB-lite"/>
    </source>
</evidence>
<evidence type="ECO:0000313" key="3">
    <source>
        <dbReference type="EMBL" id="KAH7065590.1"/>
    </source>
</evidence>
<keyword evidence="2" id="KW-0472">Membrane</keyword>
<protein>
    <submittedName>
        <fullName evidence="3">Uncharacterized protein</fullName>
    </submittedName>
</protein>
<feature type="compositionally biased region" description="Polar residues" evidence="1">
    <location>
        <begin position="11"/>
        <end position="24"/>
    </location>
</feature>
<evidence type="ECO:0000256" key="2">
    <source>
        <dbReference type="SAM" id="Phobius"/>
    </source>
</evidence>
<accession>A0ABQ8GZ29</accession>
<evidence type="ECO:0000313" key="4">
    <source>
        <dbReference type="Proteomes" id="UP000774617"/>
    </source>
</evidence>
<sequence length="266" mass="29321">MLQRRPPETQFPANSATAPTTLPTILNHQPLVRIDRGRQPPPVAANHAPLFGLEIHAADVKALRLVALLPVRTRAAIPHRRRAPLSLVRERHDGAAHARGRVVPVLRERGLLQPHEQRDRVPHARHAERPRGAVGRRLEGDLRLRGLRARRVRVAQAAELRGGAEVRLGFDGLNVGLHGLGVRAAGEVDVDGAAGVLEDAEREGGGREEEEAGQEGEELRSHCAGPLVECRFLGLVRTYRSLDLAWSVVFVVDGFVVYIWVRWLNA</sequence>